<dbReference type="RefSeq" id="XP_041288376.1">
    <property type="nucleotide sequence ID" value="XM_041429435.1"/>
</dbReference>
<reference evidence="1" key="1">
    <citation type="journal article" date="2020" name="New Phytol.">
        <title>Comparative genomics reveals dynamic genome evolution in host specialist ectomycorrhizal fungi.</title>
        <authorList>
            <person name="Lofgren L.A."/>
            <person name="Nguyen N.H."/>
            <person name="Vilgalys R."/>
            <person name="Ruytinx J."/>
            <person name="Liao H.L."/>
            <person name="Branco S."/>
            <person name="Kuo A."/>
            <person name="LaButti K."/>
            <person name="Lipzen A."/>
            <person name="Andreopoulos W."/>
            <person name="Pangilinan J."/>
            <person name="Riley R."/>
            <person name="Hundley H."/>
            <person name="Na H."/>
            <person name="Barry K."/>
            <person name="Grigoriev I.V."/>
            <person name="Stajich J.E."/>
            <person name="Kennedy P.G."/>
        </authorList>
    </citation>
    <scope>NUCLEOTIDE SEQUENCE</scope>
    <source>
        <strain evidence="1">FC423</strain>
    </source>
</reference>
<dbReference type="GeneID" id="64691694"/>
<sequence>MCPMTISSSRPQYVPPQYLYADWLPQSTPPDLSPSLAKSPPNAYSPAKGHTMFEQLKEHSVVWEQTLDVMVQMGITRETNGPLDNNIFRTRPRTLNLYANKNLSSSSVSTISTHLDTNQLPNTRGIRRTEKLVEALFNPVPVTSPGQLTPFTYLHEPSAQLHDHFREPVAEDRYIQVYGEGEDEARLADESLYSNSTSVDLNHPIPARLDLESDYQSVHLRWTSSLRAPSVKSMAARSIVMMEWG</sequence>
<gene>
    <name evidence="1" type="ORF">F5147DRAFT_372395</name>
</gene>
<name>A0A9P7EYZ9_9AGAM</name>
<dbReference type="Proteomes" id="UP000823399">
    <property type="component" value="Unassembled WGS sequence"/>
</dbReference>
<organism evidence="1 2">
    <name type="scientific">Suillus discolor</name>
    <dbReference type="NCBI Taxonomy" id="1912936"/>
    <lineage>
        <taxon>Eukaryota</taxon>
        <taxon>Fungi</taxon>
        <taxon>Dikarya</taxon>
        <taxon>Basidiomycota</taxon>
        <taxon>Agaricomycotina</taxon>
        <taxon>Agaricomycetes</taxon>
        <taxon>Agaricomycetidae</taxon>
        <taxon>Boletales</taxon>
        <taxon>Suillineae</taxon>
        <taxon>Suillaceae</taxon>
        <taxon>Suillus</taxon>
    </lineage>
</organism>
<keyword evidence="2" id="KW-1185">Reference proteome</keyword>
<accession>A0A9P7EYZ9</accession>
<dbReference type="AlphaFoldDB" id="A0A9P7EYZ9"/>
<comment type="caution">
    <text evidence="1">The sequence shown here is derived from an EMBL/GenBank/DDBJ whole genome shotgun (WGS) entry which is preliminary data.</text>
</comment>
<evidence type="ECO:0000313" key="2">
    <source>
        <dbReference type="Proteomes" id="UP000823399"/>
    </source>
</evidence>
<evidence type="ECO:0000313" key="1">
    <source>
        <dbReference type="EMBL" id="KAG2096980.1"/>
    </source>
</evidence>
<protein>
    <submittedName>
        <fullName evidence="1">Uncharacterized protein</fullName>
    </submittedName>
</protein>
<proteinExistence type="predicted"/>
<dbReference type="OrthoDB" id="3365224at2759"/>
<dbReference type="EMBL" id="JABBWM010000067">
    <property type="protein sequence ID" value="KAG2096980.1"/>
    <property type="molecule type" value="Genomic_DNA"/>
</dbReference>